<evidence type="ECO:0000313" key="2">
    <source>
        <dbReference type="EMBL" id="MBC3873053.1"/>
    </source>
</evidence>
<dbReference type="RefSeq" id="WP_186941096.1">
    <property type="nucleotide sequence ID" value="NZ_JACOGA010000004.1"/>
</dbReference>
<evidence type="ECO:0000259" key="1">
    <source>
        <dbReference type="Pfam" id="PF13946"/>
    </source>
</evidence>
<feature type="domain" description="DUF4214" evidence="1">
    <location>
        <begin position="57"/>
        <end position="97"/>
    </location>
</feature>
<accession>A0ABR6Y8Z4</accession>
<evidence type="ECO:0000313" key="3">
    <source>
        <dbReference type="Proteomes" id="UP000624279"/>
    </source>
</evidence>
<dbReference type="Pfam" id="PF13946">
    <property type="entry name" value="DUF4214"/>
    <property type="match status" value="1"/>
</dbReference>
<dbReference type="InterPro" id="IPR025282">
    <property type="entry name" value="DUF4214"/>
</dbReference>
<dbReference type="Proteomes" id="UP000624279">
    <property type="component" value="Unassembled WGS sequence"/>
</dbReference>
<sequence>MAVTTQMRTQVAQLYVSLFGRAPEAEGLSYWAKQLEAGKSFQTIAQDMFNVAPARDYYPSTLTNQEIVAKFYQNVLGRPADAQGLAYWTARLNTESTTGTAATKAIAVGTVITEMLTAVANYNGSDADALKSQSLLANKVTVALYYGIDKANDAKVQAALVDKMATVSKDVIAMVTPGANGADAPKAYLDQAHTFTLTESYAPGSAGSAGTKVVYWGYNPIAAGNNGTGAPSTGGIPVEDLKAFLLTITGLDLKELGLIDADGKDPFQNVTNLTLSNPLTSGANTSGSGSSSQSSGNTLTISFADGTSLNAEVKLGEAYFKFLSDLLFDKNGNTRLFEKVIGATSGTEATLQPIKLTPAVNNGGTLEEGYTTLGDDVIVAGRLELLHQAYIDGGAGFNVLEIDAKGTYAQPTQLLNIQEIRVTDLPNFYTTPYGSGSGNLENTHTNDAGFPVPSGTQTTNDSWIDLSRATALGNSVTTASGTVVKGKLIVTDQSVDSGNLTIVGVRNGATLRLEGNFGGGSTTIQYGVGQTGTLNMELAVGDVTAPINVLQNASTLNIDSQGVENHFHTFFAGGSVSNMTIKGTGVFGVDQDLFSSFNSGRPAVINASANTGGLDVTLNNHYNVKITGTAADDEITTNYSTASGIVKSVIVAGNGDNTINANNTGSALTNISITSGTGNDVINATEGTNVVISAGDGNNTIVADSTKANANISVTTGAGSDNIQVLTTQASGTAVVIDAGNGMNKVVVSGADVSVTTGTGNDTVTINGTNNTFLNGDNNGNDNNSTDFQGTISSSGVLLKVDLGAGVNTLNLGRLSAGVVALEGSSITGSNITLFVENNSDLREATLSGITKVTLKQELTITDDQFKALGANNFSTWHASFGATEDLRIVVDSNVILTDLLNGKDLSANVRLNFELHNGATLTLTAEQLHKYVAVGGISGADGLNGKVVINQAGANFDPFNSGNNYLVIDGGSISVGNLYGAEDVTIIRDGTYERPTTGPLQDSTTLGSATATADLTVGNFVNEAQVLKLIGAQNIKFTGVVDLGGEVSLGGKDDITNNETDAFSVDFSAVTGKVTGLTLDHFQDVGTIRGNGQAGNRIDVILNGDVGTTGFNKGLNTSGVETFMVTRIDTKSGNANGENGSVDGQFGDAAGSVTINLCDLTKDVKFIGLKGNTGNTLTLNSVPWGAVAPHIVLEGDGYANANQALKVDGSPDTSDVGNIVANFYGSNATAVVDINNAGVELGTTTTGTERKFSVGSITLNNASTATINVAQGDATISAVAGSGLSTLTFVGSEDVAVTSALPSNLATIDASAVVGAFSATLVDPVDHKVSFVGGAGVANLTLNNVSISSTLGADFGSSIVGGTGGVNLKVVGTNDLSAATLTNVKSVGLTNGSTLTLSAAEITAIGQANVTVAKVLAADTATLNVNGLDSATVFNAAGFSSGVTINTVTVAAGTTALNAATSLKGVAVLSIPAGTTLSMTAAQFLQLPNSAAVVAGAGRVNITDVTQADVTNGLLARLGNVSSLAGSITFKESVTLATSDSFSAFKTLNLGDSLTLTVPSVAQLGGVTSTGAITVNGGTNSTIVFTDSVFNTGSLNAVGSDVINASRFNVTTIKMLDTLVAGQNIDQILTGLKSTVTKVVYNAAGATLIDQVVNLDAGVTTATGTIMLNPTATSAELNSVTLNLNGGVNLDGGIDLRTGAKDVVDNAMARLKTLTINSTGTATNVHSGDATNIINGTITGAGTGGVTENNLLNVVVNADQALKITGGIVFSSHNDGLATTTFDSKATASLTINGSKSVSLGNLDTSDADVVALKVNNAGTGVVTANIGSGVQAADALSFTGGNIKLNLTATRDMTADVLTGVTDITVSNTQTLSLTMAQATALGASHLAVSGAGANLNLVGLSNQPFAVANYSAKFTIALTLANDPVVTLNSATSLAGINSLVVPDGTTLNLTAAQFMQLVAHDIHGSGLSTMGTVNITDLTQADIDAIGAFDLSGIVGVKFGTITLKESVALQPGDSLGGFKVVNMGDGMTLSLPTITQADGLTVNGGANSALIFTQTSQASWSTHIDASGFHVSTLKIAADAIGGRNIDSVFTSLPGSVAKQITSDMLNAPTQIDQIVSVDAGSTVPGRLIFNPAADTEELHSLTLNLKGGVNVGGDIVLDAHNKATGLKLKLFDTLTINSTGTAGNTNSFDPANIISGKITAFSAFGGNIDNNLLKVNINADQALNINGIEFSSVNDGAAYTTYDSTAVAVVNVTGTKNVSLGEVNTNDTDVDGLTINNTGSGTVSVTLNSAKVQDADVLTFSGSKIAVKVEGASTFDFTGDNLAGVSTLTLDGNATATLSMAQFNTLTPANIKADANVLTTAHLNIVGLDGTAFNVASVASGIVVDSVTVAAGTTTLNAATNLTGVQTIYVPEGSVLNLTAAQFQQLAGKGTIVGLDTNGNAGDGNKFTLNITDLTQADVNKDDSGTGGSAGFDLSNVQANATVNVTLKDATVTLGKFVSGTGYTIESIIAVGGVGNTANFTLAAGQTLGVTTYDQANGLHVAGGANSTVVYTFGSGAVPGLTQINAKNYSVTTLKALAAFFTANHSNVEYTIDELASAIELRLYQNAADMGIDLYATDRVVVIEAGITTPSQLVFNDWDATDEVRSLKLSLEGDVTLNGSLRIPTRTDKTGTMVQKFFDTLTIVSEGAKVNTIAGSVTTVPLLGGAITSQNNLLKITIDAKQDLVINGDIAFQSAGTDGTHDTASLTLTGTKNVTMTHLSTVDGTNDGISTLNVVNNLTGGGTLTVTGNTPAITSDSHLETINLSGTGNIVFDTKGGASEGITSATLSVLNASNLSGNLSLGDITDVDSEDFTFTSGSGVTKLTFGGLTFGGDTLDAAATHAAKWKFDLSKAAAGSEFHLGANTYGNVGDLVSATESNALVIDLGANATLYIDANTDFTQLDSLSITGVKNIVLKDGVTLTLTAAQASGLHIVAGADLDSNALTNGTVNVVDLSTAAVDLSGIAAEVAGVVTLKESNVVTHAANVTLNAATNLGNFTVQLFDVAGDNTTLGGQTIQFQNVAQAAHKITVVQDIADVDPTTSTNVVWLFTSVAAPVNTNGYAGNIGRVFFPEALVNGQNVENLFTTLPTQILRVDFHSLTDLAAALDSSVGVDRVIELASFTNAPLGINFADADRLEHIQSLDIRMGGQVTVGNIEIDNMVVPASPAVDPASIHFDSLIIRSVLADDTGDLLARWGFNETKHVSPTGLNTIGNISVGTSNGLDLKEVTMLTGLDLALNNKDHTSNVLTGADLSVGTITFDAEAPAAKTINTATLKLDGANDVTLKSLNVTDVDFAAATIDLTDIIATGVDGTTGFAGTLTITGASPAINLNAKAETLTIKGDATSFNTTATITLGSNDLLGKVVNAGVSGTELSNIVVNGYNGTLNLGTISNLDGTDDVAEGGNLTKYDAASGEEAFTFVTGAGVTTATLAAVAGQGTPTLTTGSHWVFDYTTAAPGSFLAFGAGLVLQTGSFLTLTNVPLVIESSIDLTLINLTMNSAAGIEVKTGQTLTLTPAQADALATAGVNIFGAGTVKLVGNASNLALGANLQTAIVDISGATLVVAPAVGFDTDATLSLTLGDANIGSIGGKAVLSGPTVIGSVNDDAITLTGTKDATVAGNGGNDTIDESSFGGIVTHNITSGIDTIVGLIGEVAPGTQQDVLVVSAGATVNALLTNDISAGVRGFVATAASANNGGTVNLTVDVGAAASKVDMSLATGSKGYSLTGSTDNATGTDTLIGSAFADLIAGGNTNQSNALAVDTMTGGLGADVFEFIVGTSTPLSMTTVTTTPGHDRELITVQEAATASGNLIVNYSVNGAAAVALNIALVNGDTVNQVSGKIAAAFSALTGFTATSINQFVSVEAANGSSITITGFNGAGADADTASDMIMYADGSDVAQVQTLTIGAAAGDMLVAGEKYTFTFTPAGAASSTAITLTALGGETAGDIAVRFQTEVNLQTAISATVAGNVLTITDTNPDNGGFTASAVTKGGFSGSGASVTGAADPATADIITDFLSGTDKIDLNLVAGSATNYAEAAGVADYATALAAANAAFGASPSVVQYFLTSVNGASGYGVLFFDANGDGTVDGVVKLVGITSANFTHTDIIA</sequence>
<comment type="caution">
    <text evidence="2">The sequence shown here is derived from an EMBL/GenBank/DDBJ whole genome shotgun (WGS) entry which is preliminary data.</text>
</comment>
<gene>
    <name evidence="2" type="ORF">H8K55_05600</name>
</gene>
<dbReference type="EMBL" id="JACOGA010000004">
    <property type="protein sequence ID" value="MBC3873053.1"/>
    <property type="molecule type" value="Genomic_DNA"/>
</dbReference>
<dbReference type="Gene3D" id="1.10.3130.20">
    <property type="entry name" value="Phycobilisome linker domain"/>
    <property type="match status" value="1"/>
</dbReference>
<protein>
    <submittedName>
        <fullName evidence="2">DUF4214 domain-containing protein</fullName>
    </submittedName>
</protein>
<dbReference type="InterPro" id="IPR038255">
    <property type="entry name" value="PBS_linker_sf"/>
</dbReference>
<organism evidence="2 3">
    <name type="scientific">Undibacterium flavidum</name>
    <dbReference type="NCBI Taxonomy" id="2762297"/>
    <lineage>
        <taxon>Bacteria</taxon>
        <taxon>Pseudomonadati</taxon>
        <taxon>Pseudomonadota</taxon>
        <taxon>Betaproteobacteria</taxon>
        <taxon>Burkholderiales</taxon>
        <taxon>Oxalobacteraceae</taxon>
        <taxon>Undibacterium</taxon>
    </lineage>
</organism>
<reference evidence="2 3" key="1">
    <citation type="submission" date="2020-08" db="EMBL/GenBank/DDBJ databases">
        <title>Novel species isolated from subtropical streams in China.</title>
        <authorList>
            <person name="Lu H."/>
        </authorList>
    </citation>
    <scope>NUCLEOTIDE SEQUENCE [LARGE SCALE GENOMIC DNA]</scope>
    <source>
        <strain evidence="2 3">LX15W</strain>
    </source>
</reference>
<name>A0ABR6Y8Z4_9BURK</name>
<keyword evidence="3" id="KW-1185">Reference proteome</keyword>
<proteinExistence type="predicted"/>